<evidence type="ECO:0000313" key="5">
    <source>
        <dbReference type="EMBL" id="NUU56558.1"/>
    </source>
</evidence>
<organism evidence="5 6">
    <name type="scientific">Paenibacillus taichungensis</name>
    <dbReference type="NCBI Taxonomy" id="484184"/>
    <lineage>
        <taxon>Bacteria</taxon>
        <taxon>Bacillati</taxon>
        <taxon>Bacillota</taxon>
        <taxon>Bacilli</taxon>
        <taxon>Bacillales</taxon>
        <taxon>Paenibacillaceae</taxon>
        <taxon>Paenibacillus</taxon>
    </lineage>
</organism>
<name>A0ABX2MR74_9BACL</name>
<dbReference type="SUPFAM" id="SSF46689">
    <property type="entry name" value="Homeodomain-like"/>
    <property type="match status" value="1"/>
</dbReference>
<protein>
    <submittedName>
        <fullName evidence="5">Helix-turn-helix transcriptional regulator</fullName>
    </submittedName>
</protein>
<dbReference type="EMBL" id="JABMCC010000115">
    <property type="protein sequence ID" value="NUU56558.1"/>
    <property type="molecule type" value="Genomic_DNA"/>
</dbReference>
<evidence type="ECO:0000256" key="3">
    <source>
        <dbReference type="ARBA" id="ARBA00023163"/>
    </source>
</evidence>
<accession>A0ABX2MR74</accession>
<gene>
    <name evidence="5" type="ORF">HP548_20990</name>
</gene>
<sequence>MFVLELQVPPFPLLAAIGHTEWQPGMQHAQRSFDVFDLIICAKGALYMEEDGLRYEIAEGMMLVLEPGKDHRGYRPTDVQTEVYWIHFQLPSVQKMILKEKTTWEQPLLQQTDQDIEAPPGVIEIPKFAAVDLRNLEPILKEMLELHHVLTRQRSFELHVLLGQFLLQLQKGMRQNSPQARSYFLSEKVATYLGQHLEQPFDSGQMERDLLYHFDYLARCLKQYTGMSPLQYRHHLQMEKAKRLLAHSELPLKRIGELCGLQDHNYFTRLFKRQTSLTPGEYRKKHQLYFME</sequence>
<dbReference type="PROSITE" id="PS00041">
    <property type="entry name" value="HTH_ARAC_FAMILY_1"/>
    <property type="match status" value="1"/>
</dbReference>
<feature type="domain" description="HTH araC/xylS-type" evidence="4">
    <location>
        <begin position="187"/>
        <end position="285"/>
    </location>
</feature>
<dbReference type="Pfam" id="PF02311">
    <property type="entry name" value="AraC_binding"/>
    <property type="match status" value="1"/>
</dbReference>
<dbReference type="InterPro" id="IPR003313">
    <property type="entry name" value="AraC-bd"/>
</dbReference>
<keyword evidence="1" id="KW-0805">Transcription regulation</keyword>
<dbReference type="PROSITE" id="PS01124">
    <property type="entry name" value="HTH_ARAC_FAMILY_2"/>
    <property type="match status" value="1"/>
</dbReference>
<dbReference type="InterPro" id="IPR018060">
    <property type="entry name" value="HTH_AraC"/>
</dbReference>
<dbReference type="InterPro" id="IPR018062">
    <property type="entry name" value="HTH_AraC-typ_CS"/>
</dbReference>
<dbReference type="GeneID" id="97133220"/>
<proteinExistence type="predicted"/>
<evidence type="ECO:0000256" key="1">
    <source>
        <dbReference type="ARBA" id="ARBA00023015"/>
    </source>
</evidence>
<evidence type="ECO:0000259" key="4">
    <source>
        <dbReference type="PROSITE" id="PS01124"/>
    </source>
</evidence>
<dbReference type="Gene3D" id="1.10.10.60">
    <property type="entry name" value="Homeodomain-like"/>
    <property type="match status" value="2"/>
</dbReference>
<dbReference type="Proteomes" id="UP000577724">
    <property type="component" value="Unassembled WGS sequence"/>
</dbReference>
<dbReference type="PANTHER" id="PTHR43280:SF30">
    <property type="entry name" value="MMSAB OPERON REGULATORY PROTEIN"/>
    <property type="match status" value="1"/>
</dbReference>
<evidence type="ECO:0000313" key="6">
    <source>
        <dbReference type="Proteomes" id="UP000577724"/>
    </source>
</evidence>
<dbReference type="InterPro" id="IPR037923">
    <property type="entry name" value="HTH-like"/>
</dbReference>
<keyword evidence="6" id="KW-1185">Reference proteome</keyword>
<dbReference type="SUPFAM" id="SSF51215">
    <property type="entry name" value="Regulatory protein AraC"/>
    <property type="match status" value="1"/>
</dbReference>
<reference evidence="5 6" key="1">
    <citation type="submission" date="2020-05" db="EMBL/GenBank/DDBJ databases">
        <title>Genome Sequencing of Type Strains.</title>
        <authorList>
            <person name="Lemaire J.F."/>
            <person name="Inderbitzin P."/>
            <person name="Gregorio O.A."/>
            <person name="Collins S.B."/>
            <person name="Wespe N."/>
            <person name="Knight-Connoni V."/>
        </authorList>
    </citation>
    <scope>NUCLEOTIDE SEQUENCE [LARGE SCALE GENOMIC DNA]</scope>
    <source>
        <strain evidence="5 6">DSM 19942</strain>
    </source>
</reference>
<evidence type="ECO:0000256" key="2">
    <source>
        <dbReference type="ARBA" id="ARBA00023125"/>
    </source>
</evidence>
<dbReference type="InterPro" id="IPR009057">
    <property type="entry name" value="Homeodomain-like_sf"/>
</dbReference>
<dbReference type="SMART" id="SM00342">
    <property type="entry name" value="HTH_ARAC"/>
    <property type="match status" value="1"/>
</dbReference>
<keyword evidence="3" id="KW-0804">Transcription</keyword>
<comment type="caution">
    <text evidence="5">The sequence shown here is derived from an EMBL/GenBank/DDBJ whole genome shotgun (WGS) entry which is preliminary data.</text>
</comment>
<dbReference type="PANTHER" id="PTHR43280">
    <property type="entry name" value="ARAC-FAMILY TRANSCRIPTIONAL REGULATOR"/>
    <property type="match status" value="1"/>
</dbReference>
<dbReference type="RefSeq" id="WP_175382729.1">
    <property type="nucleotide sequence ID" value="NZ_CBCRYD010000012.1"/>
</dbReference>
<dbReference type="Pfam" id="PF12833">
    <property type="entry name" value="HTH_18"/>
    <property type="match status" value="1"/>
</dbReference>
<keyword evidence="2" id="KW-0238">DNA-binding</keyword>